<gene>
    <name evidence="3" type="primary">Acey_s0024.g1020</name>
    <name evidence="3" type="ORF">Y032_0024g1020</name>
</gene>
<dbReference type="SUPFAM" id="SSF56672">
    <property type="entry name" value="DNA/RNA polymerases"/>
    <property type="match status" value="1"/>
</dbReference>
<sequence length="142" mass="16070">MVRCAAGTSKPFLVQGGVKQGSALSLLLFIPCVDAITRDIQKPHPWCMLYADDVMVAVETREELQEEVQLSEERLQRHGLRLNIAKTEYMECGAKIEDGTICVDGNKLKKVECFKYLRSRIAFTDDVLPDSYGRANAAWMKW</sequence>
<feature type="coiled-coil region" evidence="1">
    <location>
        <begin position="54"/>
        <end position="81"/>
    </location>
</feature>
<reference evidence="4" key="1">
    <citation type="journal article" date="2015" name="Nat. Genet.">
        <title>The genome and transcriptome of the zoonotic hookworm Ancylostoma ceylanicum identify infection-specific gene families.</title>
        <authorList>
            <person name="Schwarz E.M."/>
            <person name="Hu Y."/>
            <person name="Antoshechkin I."/>
            <person name="Miller M.M."/>
            <person name="Sternberg P.W."/>
            <person name="Aroian R.V."/>
        </authorList>
    </citation>
    <scope>NUCLEOTIDE SEQUENCE</scope>
    <source>
        <strain evidence="4">HY135</strain>
    </source>
</reference>
<dbReference type="PANTHER" id="PTHR47027">
    <property type="entry name" value="REVERSE TRANSCRIPTASE DOMAIN-CONTAINING PROTEIN"/>
    <property type="match status" value="1"/>
</dbReference>
<feature type="domain" description="Reverse transcriptase" evidence="2">
    <location>
        <begin position="1"/>
        <end position="128"/>
    </location>
</feature>
<dbReference type="Pfam" id="PF00078">
    <property type="entry name" value="RVT_1"/>
    <property type="match status" value="1"/>
</dbReference>
<dbReference type="Gene3D" id="3.30.70.270">
    <property type="match status" value="1"/>
</dbReference>
<dbReference type="OrthoDB" id="5849210at2759"/>
<dbReference type="Proteomes" id="UP000024635">
    <property type="component" value="Unassembled WGS sequence"/>
</dbReference>
<dbReference type="InterPro" id="IPR043128">
    <property type="entry name" value="Rev_trsase/Diguanyl_cyclase"/>
</dbReference>
<comment type="caution">
    <text evidence="3">The sequence shown here is derived from an EMBL/GenBank/DDBJ whole genome shotgun (WGS) entry which is preliminary data.</text>
</comment>
<evidence type="ECO:0000259" key="2">
    <source>
        <dbReference type="PROSITE" id="PS50878"/>
    </source>
</evidence>
<proteinExistence type="predicted"/>
<evidence type="ECO:0000313" key="3">
    <source>
        <dbReference type="EMBL" id="EYC19326.1"/>
    </source>
</evidence>
<evidence type="ECO:0000313" key="4">
    <source>
        <dbReference type="Proteomes" id="UP000024635"/>
    </source>
</evidence>
<dbReference type="InterPro" id="IPR000477">
    <property type="entry name" value="RT_dom"/>
</dbReference>
<keyword evidence="1" id="KW-0175">Coiled coil</keyword>
<protein>
    <recommendedName>
        <fullName evidence="2">Reverse transcriptase domain-containing protein</fullName>
    </recommendedName>
</protein>
<name>A0A016UWD9_9BILA</name>
<keyword evidence="4" id="KW-1185">Reference proteome</keyword>
<evidence type="ECO:0000256" key="1">
    <source>
        <dbReference type="SAM" id="Coils"/>
    </source>
</evidence>
<dbReference type="PANTHER" id="PTHR47027:SF20">
    <property type="entry name" value="REVERSE TRANSCRIPTASE-LIKE PROTEIN WITH RNA-DIRECTED DNA POLYMERASE DOMAIN"/>
    <property type="match status" value="1"/>
</dbReference>
<accession>A0A016UWD9</accession>
<dbReference type="PROSITE" id="PS50878">
    <property type="entry name" value="RT_POL"/>
    <property type="match status" value="1"/>
</dbReference>
<dbReference type="AlphaFoldDB" id="A0A016UWD9"/>
<dbReference type="InterPro" id="IPR043502">
    <property type="entry name" value="DNA/RNA_pol_sf"/>
</dbReference>
<organism evidence="3 4">
    <name type="scientific">Ancylostoma ceylanicum</name>
    <dbReference type="NCBI Taxonomy" id="53326"/>
    <lineage>
        <taxon>Eukaryota</taxon>
        <taxon>Metazoa</taxon>
        <taxon>Ecdysozoa</taxon>
        <taxon>Nematoda</taxon>
        <taxon>Chromadorea</taxon>
        <taxon>Rhabditida</taxon>
        <taxon>Rhabditina</taxon>
        <taxon>Rhabditomorpha</taxon>
        <taxon>Strongyloidea</taxon>
        <taxon>Ancylostomatidae</taxon>
        <taxon>Ancylostomatinae</taxon>
        <taxon>Ancylostoma</taxon>
    </lineage>
</organism>
<dbReference type="EMBL" id="JARK01001360">
    <property type="protein sequence ID" value="EYC19326.1"/>
    <property type="molecule type" value="Genomic_DNA"/>
</dbReference>